<evidence type="ECO:0000313" key="2">
    <source>
        <dbReference type="Proteomes" id="UP000441754"/>
    </source>
</evidence>
<protein>
    <recommendedName>
        <fullName evidence="3">Restriction endonuclease</fullName>
    </recommendedName>
</protein>
<evidence type="ECO:0008006" key="3">
    <source>
        <dbReference type="Google" id="ProtNLM"/>
    </source>
</evidence>
<accession>A0A7K0EI70</accession>
<evidence type="ECO:0000313" key="1">
    <source>
        <dbReference type="EMBL" id="MRS61291.1"/>
    </source>
</evidence>
<reference evidence="1 2" key="1">
    <citation type="journal article" date="2018" name="Antonie Van Leeuwenhoek">
        <title>Larkinella terrae sp. nov., isolated from soil on Jeju Island, South Korea.</title>
        <authorList>
            <person name="Ten L.N."/>
            <person name="Jeon J."/>
            <person name="Park S.J."/>
            <person name="Park S."/>
            <person name="Lee S.Y."/>
            <person name="Kim M.K."/>
            <person name="Jung H.Y."/>
        </authorList>
    </citation>
    <scope>NUCLEOTIDE SEQUENCE [LARGE SCALE GENOMIC DNA]</scope>
    <source>
        <strain evidence="1 2">KCTC 52001</strain>
    </source>
</reference>
<dbReference type="AlphaFoldDB" id="A0A7K0EI70"/>
<dbReference type="OrthoDB" id="1551243at2"/>
<sequence length="385" mass="44316">MKKTIQFTLNKFPTIPDKLRKDPTINFACNEFDVDLCRLYHHYYTDSYNISPPDPDHTNFEYLRFMASCMDFRFFGEGPAANTAKKRALSNELGQAFCRYFLYEFCGITYFAHMDKVLNKEAHPAFNGLKIKRIVNGDVPDYLCAKSVDKPFIGEAKGRFNSINFNSNEFDKWREQFKRISVNDRFDRPNKVKGYIIGTRFCTENNRVNTKSKIFAEDPETDGKRGLLEDEIGLGRGCIAVHYSRLVYKLGLNLIANALDLGFTIPQDLRFNLPVWRCNFGPIAGERFIGGYFGEVEPHMVKTDSNRIHFQPNILKLGVPSHTFFGLKIEVFRSLRKACLGDWSQLVDLPQLPDTYARPSNLAWLRDGSISGGLEFFEFEGFQQI</sequence>
<comment type="caution">
    <text evidence="1">The sequence shown here is derived from an EMBL/GenBank/DDBJ whole genome shotgun (WGS) entry which is preliminary data.</text>
</comment>
<organism evidence="1 2">
    <name type="scientific">Larkinella terrae</name>
    <dbReference type="NCBI Taxonomy" id="2025311"/>
    <lineage>
        <taxon>Bacteria</taxon>
        <taxon>Pseudomonadati</taxon>
        <taxon>Bacteroidota</taxon>
        <taxon>Cytophagia</taxon>
        <taxon>Cytophagales</taxon>
        <taxon>Spirosomataceae</taxon>
        <taxon>Larkinella</taxon>
    </lineage>
</organism>
<proteinExistence type="predicted"/>
<gene>
    <name evidence="1" type="ORF">GJJ30_08310</name>
</gene>
<name>A0A7K0EI70_9BACT</name>
<dbReference type="EMBL" id="WJXZ01000004">
    <property type="protein sequence ID" value="MRS61291.1"/>
    <property type="molecule type" value="Genomic_DNA"/>
</dbReference>
<dbReference type="Proteomes" id="UP000441754">
    <property type="component" value="Unassembled WGS sequence"/>
</dbReference>
<dbReference type="RefSeq" id="WP_154174687.1">
    <property type="nucleotide sequence ID" value="NZ_WJXZ01000004.1"/>
</dbReference>
<keyword evidence="2" id="KW-1185">Reference proteome</keyword>